<keyword evidence="6 8" id="KW-1133">Transmembrane helix</keyword>
<dbReference type="Gene3D" id="3.40.1710.10">
    <property type="entry name" value="abc type-2 transporter like domain"/>
    <property type="match status" value="1"/>
</dbReference>
<feature type="transmembrane region" description="Helical" evidence="8">
    <location>
        <begin position="265"/>
        <end position="289"/>
    </location>
</feature>
<comment type="similarity">
    <text evidence="2 8">Belongs to the ABC-2 integral membrane protein family.</text>
</comment>
<accession>A0A5S9QZS5</accession>
<dbReference type="EMBL" id="CACSIO010000060">
    <property type="protein sequence ID" value="CAA0124682.1"/>
    <property type="molecule type" value="Genomic_DNA"/>
</dbReference>
<keyword evidence="7 8" id="KW-0472">Membrane</keyword>
<name>A0A5S9QZS5_9GAMM</name>
<feature type="transmembrane region" description="Helical" evidence="8">
    <location>
        <begin position="189"/>
        <end position="211"/>
    </location>
</feature>
<evidence type="ECO:0000313" key="11">
    <source>
        <dbReference type="Proteomes" id="UP000441399"/>
    </source>
</evidence>
<dbReference type="GO" id="GO:0043190">
    <property type="term" value="C:ATP-binding cassette (ABC) transporter complex"/>
    <property type="evidence" value="ECO:0007669"/>
    <property type="project" value="InterPro"/>
</dbReference>
<organism evidence="10 11">
    <name type="scientific">BD1-7 clade bacterium</name>
    <dbReference type="NCBI Taxonomy" id="2029982"/>
    <lineage>
        <taxon>Bacteria</taxon>
        <taxon>Pseudomonadati</taxon>
        <taxon>Pseudomonadota</taxon>
        <taxon>Gammaproteobacteria</taxon>
        <taxon>Cellvibrionales</taxon>
        <taxon>Spongiibacteraceae</taxon>
        <taxon>BD1-7 clade</taxon>
    </lineage>
</organism>
<evidence type="ECO:0000256" key="5">
    <source>
        <dbReference type="ARBA" id="ARBA00022692"/>
    </source>
</evidence>
<evidence type="ECO:0000256" key="3">
    <source>
        <dbReference type="ARBA" id="ARBA00022448"/>
    </source>
</evidence>
<evidence type="ECO:0000256" key="4">
    <source>
        <dbReference type="ARBA" id="ARBA00022475"/>
    </source>
</evidence>
<dbReference type="GO" id="GO:0140359">
    <property type="term" value="F:ABC-type transporter activity"/>
    <property type="evidence" value="ECO:0007669"/>
    <property type="project" value="InterPro"/>
</dbReference>
<keyword evidence="11" id="KW-1185">Reference proteome</keyword>
<evidence type="ECO:0000256" key="1">
    <source>
        <dbReference type="ARBA" id="ARBA00004651"/>
    </source>
</evidence>
<comment type="subcellular location">
    <subcellularLocation>
        <location evidence="8">Cell inner membrane</location>
        <topology evidence="8">Multi-pass membrane protein</topology>
    </subcellularLocation>
    <subcellularLocation>
        <location evidence="1">Cell membrane</location>
        <topology evidence="1">Multi-pass membrane protein</topology>
    </subcellularLocation>
</comment>
<feature type="transmembrane region" description="Helical" evidence="8">
    <location>
        <begin position="21"/>
        <end position="43"/>
    </location>
</feature>
<sequence>MKSLWRIKAIIFKELVQLRRDHMTFAMIVMIPIVQLVLFGYAINTNIRHVPAGIIDLSQTELSRRIVETVKATQIVDFVESYHSVAEGEIAITRGDVKAVLIIPADLNQRYQQYQAWQNGQYPPQHRDTQREFAQWIADGTDITVANVIKSLRNLPVLPLPKDSADNRTPNRFQVVLYFNPEQRTPVHIVPGLVAVILNMTMVMFTSSAIVRERERGNLEFLIATPVRPMELMIGKIFPYLFVGLLQMGLILGVGYLLFDVPMIGSVWVLLSTTLLFVLSALTLGLFISTVAKTQRQSMQMTIFVMLPSILLSGFMFPYVSMPKPAQWIAEILPVTHFVRMVRGVVLKDAGWSDFTSDALWLVGFMVVMLAISMARFKKRLD</sequence>
<dbReference type="PANTHER" id="PTHR30294">
    <property type="entry name" value="MEMBRANE COMPONENT OF ABC TRANSPORTER YHHJ-RELATED"/>
    <property type="match status" value="1"/>
</dbReference>
<reference evidence="10 11" key="1">
    <citation type="submission" date="2019-11" db="EMBL/GenBank/DDBJ databases">
        <authorList>
            <person name="Holert J."/>
        </authorList>
    </citation>
    <scope>NUCLEOTIDE SEQUENCE [LARGE SCALE GENOMIC DNA]</scope>
    <source>
        <strain evidence="10">SB11_3</strain>
    </source>
</reference>
<evidence type="ECO:0000313" key="10">
    <source>
        <dbReference type="EMBL" id="CAA0124682.1"/>
    </source>
</evidence>
<dbReference type="InterPro" id="IPR013525">
    <property type="entry name" value="ABC2_TM"/>
</dbReference>
<evidence type="ECO:0000259" key="9">
    <source>
        <dbReference type="PROSITE" id="PS51012"/>
    </source>
</evidence>
<keyword evidence="3 8" id="KW-0813">Transport</keyword>
<evidence type="ECO:0000256" key="6">
    <source>
        <dbReference type="ARBA" id="ARBA00022989"/>
    </source>
</evidence>
<protein>
    <recommendedName>
        <fullName evidence="8">Transport permease protein</fullName>
    </recommendedName>
</protein>
<evidence type="ECO:0000256" key="8">
    <source>
        <dbReference type="RuleBase" id="RU361157"/>
    </source>
</evidence>
<feature type="transmembrane region" description="Helical" evidence="8">
    <location>
        <begin position="237"/>
        <end position="259"/>
    </location>
</feature>
<dbReference type="Pfam" id="PF12698">
    <property type="entry name" value="ABC2_membrane_3"/>
    <property type="match status" value="1"/>
</dbReference>
<dbReference type="PRINTS" id="PR00164">
    <property type="entry name" value="ABC2TRNSPORT"/>
</dbReference>
<evidence type="ECO:0000256" key="7">
    <source>
        <dbReference type="ARBA" id="ARBA00023136"/>
    </source>
</evidence>
<proteinExistence type="inferred from homology"/>
<feature type="transmembrane region" description="Helical" evidence="8">
    <location>
        <begin position="359"/>
        <end position="377"/>
    </location>
</feature>
<dbReference type="PANTHER" id="PTHR30294:SF29">
    <property type="entry name" value="MULTIDRUG ABC TRANSPORTER PERMEASE YBHS-RELATED"/>
    <property type="match status" value="1"/>
</dbReference>
<evidence type="ECO:0000256" key="2">
    <source>
        <dbReference type="ARBA" id="ARBA00007783"/>
    </source>
</evidence>
<dbReference type="OrthoDB" id="9808686at2"/>
<dbReference type="InterPro" id="IPR047817">
    <property type="entry name" value="ABC2_TM_bact-type"/>
</dbReference>
<feature type="domain" description="ABC transmembrane type-2" evidence="9">
    <location>
        <begin position="142"/>
        <end position="380"/>
    </location>
</feature>
<dbReference type="PROSITE" id="PS51012">
    <property type="entry name" value="ABC_TM2"/>
    <property type="match status" value="1"/>
</dbReference>
<gene>
    <name evidence="10" type="primary">ybhS</name>
    <name evidence="10" type="ORF">OPDIPICF_03206</name>
</gene>
<keyword evidence="4 8" id="KW-1003">Cell membrane</keyword>
<dbReference type="InterPro" id="IPR051449">
    <property type="entry name" value="ABC-2_transporter_component"/>
</dbReference>
<feature type="transmembrane region" description="Helical" evidence="8">
    <location>
        <begin position="301"/>
        <end position="320"/>
    </location>
</feature>
<keyword evidence="5 8" id="KW-0812">Transmembrane</keyword>
<dbReference type="InterPro" id="IPR000412">
    <property type="entry name" value="ABC_2_transport"/>
</dbReference>
<dbReference type="Proteomes" id="UP000441399">
    <property type="component" value="Unassembled WGS sequence"/>
</dbReference>
<dbReference type="AlphaFoldDB" id="A0A5S9QZS5"/>